<dbReference type="SUPFAM" id="SSF56019">
    <property type="entry name" value="The spindle assembly checkpoint protein mad2"/>
    <property type="match status" value="1"/>
</dbReference>
<dbReference type="PROSITE" id="PS50815">
    <property type="entry name" value="HORMA"/>
    <property type="match status" value="1"/>
</dbReference>
<comment type="subcellular location">
    <subcellularLocation>
        <location evidence="2">Chromosome</location>
    </subcellularLocation>
    <subcellularLocation>
        <location evidence="1">Nucleus</location>
    </subcellularLocation>
</comment>
<dbReference type="EMBL" id="JAHQIW010005099">
    <property type="protein sequence ID" value="KAJ1364903.1"/>
    <property type="molecule type" value="Genomic_DNA"/>
</dbReference>
<evidence type="ECO:0000259" key="6">
    <source>
        <dbReference type="PROSITE" id="PS50815"/>
    </source>
</evidence>
<keyword evidence="5" id="KW-0469">Meiosis</keyword>
<keyword evidence="3" id="KW-0158">Chromosome</keyword>
<dbReference type="Proteomes" id="UP001196413">
    <property type="component" value="Unassembled WGS sequence"/>
</dbReference>
<feature type="domain" description="HORMA" evidence="6">
    <location>
        <begin position="35"/>
        <end position="208"/>
    </location>
</feature>
<comment type="caution">
    <text evidence="7">The sequence shown here is derived from an EMBL/GenBank/DDBJ whole genome shotgun (WGS) entry which is preliminary data.</text>
</comment>
<dbReference type="GO" id="GO:0051321">
    <property type="term" value="P:meiotic cell cycle"/>
    <property type="evidence" value="ECO:0007669"/>
    <property type="project" value="UniProtKB-KW"/>
</dbReference>
<reference evidence="7" key="1">
    <citation type="submission" date="2021-06" db="EMBL/GenBank/DDBJ databases">
        <title>Parelaphostrongylus tenuis whole genome reference sequence.</title>
        <authorList>
            <person name="Garwood T.J."/>
            <person name="Larsen P.A."/>
            <person name="Fountain-Jones N.M."/>
            <person name="Garbe J.R."/>
            <person name="Macchietto M.G."/>
            <person name="Kania S.A."/>
            <person name="Gerhold R.W."/>
            <person name="Richards J.E."/>
            <person name="Wolf T.M."/>
        </authorList>
    </citation>
    <scope>NUCLEOTIDE SEQUENCE</scope>
    <source>
        <strain evidence="7">MNPRO001-30</strain>
        <tissue evidence="7">Meninges</tissue>
    </source>
</reference>
<gene>
    <name evidence="7" type="ORF">KIN20_025094</name>
</gene>
<protein>
    <recommendedName>
        <fullName evidence="6">HORMA domain-containing protein</fullName>
    </recommendedName>
</protein>
<dbReference type="Gene3D" id="3.30.900.10">
    <property type="entry name" value="HORMA domain"/>
    <property type="match status" value="1"/>
</dbReference>
<dbReference type="PANTHER" id="PTHR48225:SF7">
    <property type="entry name" value="MEIOSIS-SPECIFIC PROTEIN HOP1"/>
    <property type="match status" value="1"/>
</dbReference>
<dbReference type="InterPro" id="IPR051294">
    <property type="entry name" value="HORMA_MeioticProgression"/>
</dbReference>
<dbReference type="InterPro" id="IPR036570">
    <property type="entry name" value="HORMA_dom_sf"/>
</dbReference>
<accession>A0AAD5QU66</accession>
<evidence type="ECO:0000256" key="2">
    <source>
        <dbReference type="ARBA" id="ARBA00004286"/>
    </source>
</evidence>
<dbReference type="GO" id="GO:0005634">
    <property type="term" value="C:nucleus"/>
    <property type="evidence" value="ECO:0007669"/>
    <property type="project" value="UniProtKB-SubCell"/>
</dbReference>
<evidence type="ECO:0000256" key="5">
    <source>
        <dbReference type="ARBA" id="ARBA00023254"/>
    </source>
</evidence>
<evidence type="ECO:0000313" key="7">
    <source>
        <dbReference type="EMBL" id="KAJ1364903.1"/>
    </source>
</evidence>
<dbReference type="AlphaFoldDB" id="A0AAD5QU66"/>
<organism evidence="7 8">
    <name type="scientific">Parelaphostrongylus tenuis</name>
    <name type="common">Meningeal worm</name>
    <dbReference type="NCBI Taxonomy" id="148309"/>
    <lineage>
        <taxon>Eukaryota</taxon>
        <taxon>Metazoa</taxon>
        <taxon>Ecdysozoa</taxon>
        <taxon>Nematoda</taxon>
        <taxon>Chromadorea</taxon>
        <taxon>Rhabditida</taxon>
        <taxon>Rhabditina</taxon>
        <taxon>Rhabditomorpha</taxon>
        <taxon>Strongyloidea</taxon>
        <taxon>Metastrongylidae</taxon>
        <taxon>Parelaphostrongylus</taxon>
    </lineage>
</organism>
<keyword evidence="8" id="KW-1185">Reference proteome</keyword>
<evidence type="ECO:0000256" key="1">
    <source>
        <dbReference type="ARBA" id="ARBA00004123"/>
    </source>
</evidence>
<dbReference type="PANTHER" id="PTHR48225">
    <property type="entry name" value="HORMA DOMAIN-CONTAINING PROTEIN 1"/>
    <property type="match status" value="1"/>
</dbReference>
<keyword evidence="4" id="KW-0539">Nucleus</keyword>
<dbReference type="Pfam" id="PF02301">
    <property type="entry name" value="HORMA"/>
    <property type="match status" value="1"/>
</dbReference>
<dbReference type="GO" id="GO:0005694">
    <property type="term" value="C:chromosome"/>
    <property type="evidence" value="ECO:0007669"/>
    <property type="project" value="UniProtKB-SubCell"/>
</dbReference>
<name>A0AAD5QU66_PARTN</name>
<evidence type="ECO:0000313" key="8">
    <source>
        <dbReference type="Proteomes" id="UP001196413"/>
    </source>
</evidence>
<evidence type="ECO:0000256" key="4">
    <source>
        <dbReference type="ARBA" id="ARBA00023242"/>
    </source>
</evidence>
<dbReference type="InterPro" id="IPR003511">
    <property type="entry name" value="HORMA_dom"/>
</dbReference>
<proteinExistence type="predicted"/>
<sequence>MPIFPSKWNAATAKKQNVARKSWAASFPVEIESASHSTVFFARSIYVTFTHILASRRLMPQTLFKERIIDGNFRAYVMDKSKILGGRLIQKFKGVAEAIEQQYLRELMLIVSPTEDDYTDVIEMYTWRMRYDTDGEPQAELLSSDGTVMATLRSRGIQYLKKQTVKLLRTIRTICVDKLSPLPPGSSPAIRITYTDRLSGTGISPFPR</sequence>
<evidence type="ECO:0000256" key="3">
    <source>
        <dbReference type="ARBA" id="ARBA00022454"/>
    </source>
</evidence>